<comment type="cofactor">
    <cofactor evidence="1">
        <name>Zn(2+)</name>
        <dbReference type="ChEBI" id="CHEBI:29105"/>
    </cofactor>
</comment>
<keyword evidence="15" id="KW-0067">ATP-binding</keyword>
<reference evidence="22 23" key="1">
    <citation type="submission" date="2023-04" db="EMBL/GenBank/DDBJ databases">
        <title>Klugiella caeni sp. nov. isolated from the sludge of biochemical tank.</title>
        <authorList>
            <person name="Geng K."/>
        </authorList>
    </citation>
    <scope>NUCLEOTIDE SEQUENCE [LARGE SCALE GENOMIC DNA]</scope>
    <source>
        <strain evidence="22 23">YN-L-19</strain>
    </source>
</reference>
<dbReference type="GO" id="GO:0003989">
    <property type="term" value="F:acetyl-CoA carboxylase activity"/>
    <property type="evidence" value="ECO:0007669"/>
    <property type="project" value="InterPro"/>
</dbReference>
<keyword evidence="9" id="KW-0963">Cytoplasm</keyword>
<evidence type="ECO:0000256" key="4">
    <source>
        <dbReference type="ARBA" id="ARBA00006276"/>
    </source>
</evidence>
<dbReference type="GO" id="GO:0016743">
    <property type="term" value="F:carboxyl- or carbamoyltransferase activity"/>
    <property type="evidence" value="ECO:0007669"/>
    <property type="project" value="InterPro"/>
</dbReference>
<proteinExistence type="inferred from homology"/>
<sequence length="479" mass="49929">MSDAALGSKAAELWAAYPKTLAAARKRRGRRDAVEVGVESFDGLDAVVARLDFDFLGGSMGRDHGDAIVAALDRATRDNLPFVSIVRSGGARMQEGFDALFQMARTSGAMARARKAGVPTISWLRHPTTGGVHASYASASDVLLADRGATLGFAGPRVMHALAGVFPMKGSHTAEQYFADGLIDELVDESTALSRIGVWLRLAHPAARVMPTPAEMPEESTRRLTGWDALRCARDDSRPTARQVASEVFDTVAELGGARTGTNDDVMFAALASLGGAPVVVIGTDRNAVGPNGYRGAPTAAGFRKAQRAIDLASRWKLPIVTLIDTRGADASTPSDRAGLANAIAETAVALMEASVPTVAAVVGEGGSGGAMALAVCDRLLMQDDAVFEVIAPEGAAAILFKDPGLAADVADQLGLGAAELRARGYSDYTLSGPSFAGAAESNRVLRQALTSQLALLSRQSADERGAARHRRYGASEGN</sequence>
<dbReference type="SUPFAM" id="SSF52096">
    <property type="entry name" value="ClpP/crotonase"/>
    <property type="match status" value="2"/>
</dbReference>
<evidence type="ECO:0000256" key="18">
    <source>
        <dbReference type="ARBA" id="ARBA00025280"/>
    </source>
</evidence>
<dbReference type="PANTHER" id="PTHR42853">
    <property type="entry name" value="ACETYL-COENZYME A CARBOXYLASE CARBOXYL TRANSFERASE SUBUNIT ALPHA"/>
    <property type="match status" value="1"/>
</dbReference>
<gene>
    <name evidence="22" type="ORF">QF206_10920</name>
</gene>
<accession>A0AAW6TBV8</accession>
<evidence type="ECO:0000256" key="2">
    <source>
        <dbReference type="ARBA" id="ARBA00004496"/>
    </source>
</evidence>
<dbReference type="InterPro" id="IPR029045">
    <property type="entry name" value="ClpP/crotonase-like_dom_sf"/>
</dbReference>
<evidence type="ECO:0000256" key="17">
    <source>
        <dbReference type="ARBA" id="ARBA00023160"/>
    </source>
</evidence>
<dbReference type="AlphaFoldDB" id="A0AAW6TBV8"/>
<comment type="function">
    <text evidence="18">Component of the acetyl coenzyme A carboxylase (ACC) complex. Biotin carboxylase (BC) catalyzes the carboxylation of biotin on its carrier protein (BCCP) and then the CO(2) group is transferred by the transcarboxylase to acetyl-CoA to form malonyl-CoA.</text>
</comment>
<evidence type="ECO:0000256" key="9">
    <source>
        <dbReference type="ARBA" id="ARBA00022490"/>
    </source>
</evidence>
<dbReference type="Pfam" id="PF03255">
    <property type="entry name" value="ACCA"/>
    <property type="match status" value="1"/>
</dbReference>
<keyword evidence="14" id="KW-0276">Fatty acid metabolism</keyword>
<evidence type="ECO:0000259" key="20">
    <source>
        <dbReference type="PROSITE" id="PS50980"/>
    </source>
</evidence>
<dbReference type="PROSITE" id="PS50989">
    <property type="entry name" value="COA_CT_CTER"/>
    <property type="match status" value="1"/>
</dbReference>
<dbReference type="PROSITE" id="PS50980">
    <property type="entry name" value="COA_CT_NTER"/>
    <property type="match status" value="1"/>
</dbReference>
<evidence type="ECO:0000256" key="8">
    <source>
        <dbReference type="ARBA" id="ARBA00018312"/>
    </source>
</evidence>
<dbReference type="GO" id="GO:0009317">
    <property type="term" value="C:acetyl-CoA carboxylase complex"/>
    <property type="evidence" value="ECO:0007669"/>
    <property type="project" value="InterPro"/>
</dbReference>
<keyword evidence="11 22" id="KW-0808">Transferase</keyword>
<dbReference type="GO" id="GO:0006633">
    <property type="term" value="P:fatty acid biosynthetic process"/>
    <property type="evidence" value="ECO:0007669"/>
    <property type="project" value="UniProtKB-KW"/>
</dbReference>
<keyword evidence="16" id="KW-0443">Lipid metabolism</keyword>
<evidence type="ECO:0000256" key="7">
    <source>
        <dbReference type="ARBA" id="ARBA00011883"/>
    </source>
</evidence>
<dbReference type="PRINTS" id="PR01070">
    <property type="entry name" value="ACCCTRFRASEB"/>
</dbReference>
<name>A0AAW6TBV8_9MICO</name>
<evidence type="ECO:0000256" key="5">
    <source>
        <dbReference type="ARBA" id="ARBA00010284"/>
    </source>
</evidence>
<feature type="domain" description="CoA carboxyltransferase N-terminal" evidence="20">
    <location>
        <begin position="1"/>
        <end position="218"/>
    </location>
</feature>
<keyword evidence="17" id="KW-0275">Fatty acid biosynthesis</keyword>
<evidence type="ECO:0000313" key="22">
    <source>
        <dbReference type="EMBL" id="MDI2099475.1"/>
    </source>
</evidence>
<organism evidence="22 23">
    <name type="scientific">Ruicaihuangia caeni</name>
    <dbReference type="NCBI Taxonomy" id="3042517"/>
    <lineage>
        <taxon>Bacteria</taxon>
        <taxon>Bacillati</taxon>
        <taxon>Actinomycetota</taxon>
        <taxon>Actinomycetes</taxon>
        <taxon>Micrococcales</taxon>
        <taxon>Microbacteriaceae</taxon>
        <taxon>Ruicaihuangia</taxon>
    </lineage>
</organism>
<evidence type="ECO:0000256" key="6">
    <source>
        <dbReference type="ARBA" id="ARBA00011664"/>
    </source>
</evidence>
<dbReference type="EMBL" id="JASATX010000004">
    <property type="protein sequence ID" value="MDI2099475.1"/>
    <property type="molecule type" value="Genomic_DNA"/>
</dbReference>
<evidence type="ECO:0000256" key="13">
    <source>
        <dbReference type="ARBA" id="ARBA00022771"/>
    </source>
</evidence>
<dbReference type="Gene3D" id="3.90.226.10">
    <property type="entry name" value="2-enoyl-CoA Hydratase, Chain A, domain 1"/>
    <property type="match status" value="2"/>
</dbReference>
<evidence type="ECO:0000256" key="16">
    <source>
        <dbReference type="ARBA" id="ARBA00023098"/>
    </source>
</evidence>
<keyword evidence="12" id="KW-0547">Nucleotide-binding</keyword>
<comment type="similarity">
    <text evidence="4">In the C-terminal section; belongs to the AccA family.</text>
</comment>
<comment type="similarity">
    <text evidence="5">In the N-terminal section; belongs to the AccD/PCCB family.</text>
</comment>
<dbReference type="InterPro" id="IPR011763">
    <property type="entry name" value="COA_CT_C"/>
</dbReference>
<evidence type="ECO:0000256" key="3">
    <source>
        <dbReference type="ARBA" id="ARBA00004956"/>
    </source>
</evidence>
<dbReference type="PANTHER" id="PTHR42853:SF3">
    <property type="entry name" value="ACETYL-COENZYME A CARBOXYLASE CARBOXYL TRANSFERASE SUBUNIT ALPHA, CHLOROPLASTIC"/>
    <property type="match status" value="1"/>
</dbReference>
<dbReference type="Proteomes" id="UP001321506">
    <property type="component" value="Unassembled WGS sequence"/>
</dbReference>
<protein>
    <recommendedName>
        <fullName evidence="8">Acetyl-coenzyme A carboxylase carboxyl transferase subunits beta/alpha</fullName>
        <ecNumber evidence="7">2.1.3.15</ecNumber>
    </recommendedName>
</protein>
<dbReference type="GO" id="GO:0005524">
    <property type="term" value="F:ATP binding"/>
    <property type="evidence" value="ECO:0007669"/>
    <property type="project" value="UniProtKB-KW"/>
</dbReference>
<keyword evidence="23" id="KW-1185">Reference proteome</keyword>
<keyword evidence="10" id="KW-0444">Lipid biosynthesis</keyword>
<keyword evidence="13" id="KW-0862">Zinc</keyword>
<dbReference type="InterPro" id="IPR011762">
    <property type="entry name" value="COA_CT_N"/>
</dbReference>
<evidence type="ECO:0000256" key="19">
    <source>
        <dbReference type="ARBA" id="ARBA00049152"/>
    </source>
</evidence>
<feature type="domain" description="CoA carboxyltransferase C-terminal" evidence="21">
    <location>
        <begin position="213"/>
        <end position="456"/>
    </location>
</feature>
<comment type="pathway">
    <text evidence="3">Lipid metabolism; malonyl-CoA biosynthesis; malonyl-CoA from acetyl-CoA: step 1/1.</text>
</comment>
<comment type="catalytic activity">
    <reaction evidence="19">
        <text>N(6)-carboxybiotinyl-L-lysyl-[protein] + acetyl-CoA = N(6)-biotinyl-L-lysyl-[protein] + malonyl-CoA</text>
        <dbReference type="Rhea" id="RHEA:54728"/>
        <dbReference type="Rhea" id="RHEA-COMP:10505"/>
        <dbReference type="Rhea" id="RHEA-COMP:10506"/>
        <dbReference type="ChEBI" id="CHEBI:57288"/>
        <dbReference type="ChEBI" id="CHEBI:57384"/>
        <dbReference type="ChEBI" id="CHEBI:83144"/>
        <dbReference type="ChEBI" id="CHEBI:83145"/>
        <dbReference type="EC" id="2.1.3.15"/>
    </reaction>
</comment>
<evidence type="ECO:0000256" key="14">
    <source>
        <dbReference type="ARBA" id="ARBA00022832"/>
    </source>
</evidence>
<keyword evidence="13" id="KW-0479">Metal-binding</keyword>
<dbReference type="InterPro" id="IPR000438">
    <property type="entry name" value="Acetyl_CoA_COase_Trfase_b_su"/>
</dbReference>
<dbReference type="RefSeq" id="WP_281489259.1">
    <property type="nucleotide sequence ID" value="NZ_JASATX010000004.1"/>
</dbReference>
<evidence type="ECO:0000256" key="10">
    <source>
        <dbReference type="ARBA" id="ARBA00022516"/>
    </source>
</evidence>
<comment type="subunit">
    <text evidence="6">Acetyl-CoA carboxylase is a heterotetramer composed of biotin carboxyl carrier protein (AccB), biotin carboxylase (AccC) and two subunits of ACCase subunit beta/alpha.</text>
</comment>
<evidence type="ECO:0000256" key="15">
    <source>
        <dbReference type="ARBA" id="ARBA00022840"/>
    </source>
</evidence>
<evidence type="ECO:0000256" key="1">
    <source>
        <dbReference type="ARBA" id="ARBA00001947"/>
    </source>
</evidence>
<dbReference type="GO" id="GO:0008270">
    <property type="term" value="F:zinc ion binding"/>
    <property type="evidence" value="ECO:0007669"/>
    <property type="project" value="UniProtKB-KW"/>
</dbReference>
<evidence type="ECO:0000256" key="12">
    <source>
        <dbReference type="ARBA" id="ARBA00022741"/>
    </source>
</evidence>
<dbReference type="EC" id="2.1.3.15" evidence="7"/>
<comment type="subcellular location">
    <subcellularLocation>
        <location evidence="2">Cytoplasm</location>
    </subcellularLocation>
</comment>
<comment type="caution">
    <text evidence="22">The sequence shown here is derived from an EMBL/GenBank/DDBJ whole genome shotgun (WGS) entry which is preliminary data.</text>
</comment>
<evidence type="ECO:0000259" key="21">
    <source>
        <dbReference type="PROSITE" id="PS50989"/>
    </source>
</evidence>
<keyword evidence="13" id="KW-0863">Zinc-finger</keyword>
<evidence type="ECO:0000313" key="23">
    <source>
        <dbReference type="Proteomes" id="UP001321506"/>
    </source>
</evidence>
<dbReference type="InterPro" id="IPR001095">
    <property type="entry name" value="Acetyl_CoA_COase_a_su"/>
</dbReference>
<evidence type="ECO:0000256" key="11">
    <source>
        <dbReference type="ARBA" id="ARBA00022679"/>
    </source>
</evidence>